<comment type="caution">
    <text evidence="7">The sequence shown here is derived from an EMBL/GenBank/DDBJ whole genome shotgun (WGS) entry which is preliminary data.</text>
</comment>
<keyword evidence="5" id="KW-0326">Glycosidase</keyword>
<evidence type="ECO:0000256" key="5">
    <source>
        <dbReference type="ARBA" id="ARBA00023295"/>
    </source>
</evidence>
<sequence length="336" mass="38755">MLMLFFSAQSIASQNVENWQSYKQRFIDHGRVIDSGNQQISHSEGQGYGMLLAEINGDRATFDSLWNWTHKNLYREDIGLFSWRYDPAKHQVNDRNDATDGDMLIGWALLRAGNRWNEKRYIDASLGIQRSLLSHAVINWAGKTVMLPGVEGFTHKDFINLNPSYFIFPAWRDFYRSSHRVEWRKMIDDGLTLLDAMRFGEHRLPVDWVTVNKDGTVEPATDWPARFGFDAVRIPLYLNWYQKGLPQNRIFSSFWEKQPEWNAPAWINVFTGTVAEYPLPGGMQAVRDFSVGSVRDDYWDKRYAGEDYYSSSLKLLTKAAAMEVNPAAHSGSTVIF</sequence>
<gene>
    <name evidence="7" type="ORF">KC222_19085</name>
</gene>
<dbReference type="Pfam" id="PF01270">
    <property type="entry name" value="Glyco_hydro_8"/>
    <property type="match status" value="1"/>
</dbReference>
<keyword evidence="4" id="KW-0136">Cellulose degradation</keyword>
<name>A0ABS6DLL5_9ENTR</name>
<reference evidence="8" key="2">
    <citation type="submission" date="2023-07" db="EMBL/GenBank/DDBJ databases">
        <title>Cedecea davisae an AmpC producer and its therapeutic implications.</title>
        <authorList>
            <person name="Notter J."/>
        </authorList>
    </citation>
    <scope>NUCLEOTIDE SEQUENCE [LARGE SCALE GENOMIC DNA]</scope>
    <source>
        <strain evidence="8">1</strain>
    </source>
</reference>
<dbReference type="EC" id="3.2.1.4" evidence="2"/>
<reference evidence="7 8" key="1">
    <citation type="submission" date="2021-04" db="EMBL/GenBank/DDBJ databases">
        <authorList>
            <person name="Seiffert S.N."/>
        </authorList>
    </citation>
    <scope>NUCLEOTIDE SEQUENCE [LARGE SCALE GENOMIC DNA]</scope>
    <source>
        <strain evidence="7 8">1</strain>
    </source>
</reference>
<dbReference type="InterPro" id="IPR002037">
    <property type="entry name" value="Glyco_hydro_8"/>
</dbReference>
<keyword evidence="6" id="KW-0624">Polysaccharide degradation</keyword>
<evidence type="ECO:0000256" key="1">
    <source>
        <dbReference type="ARBA" id="ARBA00000966"/>
    </source>
</evidence>
<evidence type="ECO:0000313" key="7">
    <source>
        <dbReference type="EMBL" id="MBU4684109.1"/>
    </source>
</evidence>
<evidence type="ECO:0000313" key="8">
    <source>
        <dbReference type="Proteomes" id="UP000686327"/>
    </source>
</evidence>
<evidence type="ECO:0000256" key="3">
    <source>
        <dbReference type="ARBA" id="ARBA00022801"/>
    </source>
</evidence>
<keyword evidence="6" id="KW-0119">Carbohydrate metabolism</keyword>
<protein>
    <recommendedName>
        <fullName evidence="2">cellulase</fullName>
        <ecNumber evidence="2">3.2.1.4</ecNumber>
    </recommendedName>
</protein>
<accession>A0ABS6DLL5</accession>
<proteinExistence type="predicted"/>
<comment type="catalytic activity">
    <reaction evidence="1">
        <text>Endohydrolysis of (1-&gt;4)-beta-D-glucosidic linkages in cellulose, lichenin and cereal beta-D-glucans.</text>
        <dbReference type="EC" id="3.2.1.4"/>
    </reaction>
</comment>
<evidence type="ECO:0000256" key="4">
    <source>
        <dbReference type="ARBA" id="ARBA00023001"/>
    </source>
</evidence>
<organism evidence="7 8">
    <name type="scientific">Cedecea davisae</name>
    <dbReference type="NCBI Taxonomy" id="158484"/>
    <lineage>
        <taxon>Bacteria</taxon>
        <taxon>Pseudomonadati</taxon>
        <taxon>Pseudomonadota</taxon>
        <taxon>Gammaproteobacteria</taxon>
        <taxon>Enterobacterales</taxon>
        <taxon>Enterobacteriaceae</taxon>
        <taxon>Cedecea</taxon>
    </lineage>
</organism>
<dbReference type="Proteomes" id="UP000686327">
    <property type="component" value="Unassembled WGS sequence"/>
</dbReference>
<evidence type="ECO:0000256" key="2">
    <source>
        <dbReference type="ARBA" id="ARBA00012601"/>
    </source>
</evidence>
<keyword evidence="8" id="KW-1185">Reference proteome</keyword>
<dbReference type="EMBL" id="JAGRYU010000035">
    <property type="protein sequence ID" value="MBU4684109.1"/>
    <property type="molecule type" value="Genomic_DNA"/>
</dbReference>
<dbReference type="RefSeq" id="WP_216376929.1">
    <property type="nucleotide sequence ID" value="NZ_JAGRYT010000038.1"/>
</dbReference>
<keyword evidence="3" id="KW-0378">Hydrolase</keyword>
<evidence type="ECO:0000256" key="6">
    <source>
        <dbReference type="ARBA" id="ARBA00023326"/>
    </source>
</evidence>